<evidence type="ECO:0000313" key="2">
    <source>
        <dbReference type="Proteomes" id="UP000276215"/>
    </source>
</evidence>
<name>A0A3N4K3C1_9PEZI</name>
<organism evidence="1 2">
    <name type="scientific">Choiromyces venosus 120613-1</name>
    <dbReference type="NCBI Taxonomy" id="1336337"/>
    <lineage>
        <taxon>Eukaryota</taxon>
        <taxon>Fungi</taxon>
        <taxon>Dikarya</taxon>
        <taxon>Ascomycota</taxon>
        <taxon>Pezizomycotina</taxon>
        <taxon>Pezizomycetes</taxon>
        <taxon>Pezizales</taxon>
        <taxon>Tuberaceae</taxon>
        <taxon>Choiromyces</taxon>
    </lineage>
</organism>
<evidence type="ECO:0000313" key="1">
    <source>
        <dbReference type="EMBL" id="RPB04833.1"/>
    </source>
</evidence>
<protein>
    <submittedName>
        <fullName evidence="1">Uncharacterized protein</fullName>
    </submittedName>
</protein>
<keyword evidence="2" id="KW-1185">Reference proteome</keyword>
<sequence>MQYLSTYARNRYFCSNEGAEVFSLRKKKGEKQKLLFGHWRGRVRYVLKLYHAIMV</sequence>
<dbReference type="EMBL" id="ML120356">
    <property type="protein sequence ID" value="RPB04833.1"/>
    <property type="molecule type" value="Genomic_DNA"/>
</dbReference>
<dbReference type="Proteomes" id="UP000276215">
    <property type="component" value="Unassembled WGS sequence"/>
</dbReference>
<accession>A0A3N4K3C1</accession>
<reference evidence="1 2" key="1">
    <citation type="journal article" date="2018" name="Nat. Ecol. Evol.">
        <title>Pezizomycetes genomes reveal the molecular basis of ectomycorrhizal truffle lifestyle.</title>
        <authorList>
            <person name="Murat C."/>
            <person name="Payen T."/>
            <person name="Noel B."/>
            <person name="Kuo A."/>
            <person name="Morin E."/>
            <person name="Chen J."/>
            <person name="Kohler A."/>
            <person name="Krizsan K."/>
            <person name="Balestrini R."/>
            <person name="Da Silva C."/>
            <person name="Montanini B."/>
            <person name="Hainaut M."/>
            <person name="Levati E."/>
            <person name="Barry K.W."/>
            <person name="Belfiori B."/>
            <person name="Cichocki N."/>
            <person name="Clum A."/>
            <person name="Dockter R.B."/>
            <person name="Fauchery L."/>
            <person name="Guy J."/>
            <person name="Iotti M."/>
            <person name="Le Tacon F."/>
            <person name="Lindquist E.A."/>
            <person name="Lipzen A."/>
            <person name="Malagnac F."/>
            <person name="Mello A."/>
            <person name="Molinier V."/>
            <person name="Miyauchi S."/>
            <person name="Poulain J."/>
            <person name="Riccioni C."/>
            <person name="Rubini A."/>
            <person name="Sitrit Y."/>
            <person name="Splivallo R."/>
            <person name="Traeger S."/>
            <person name="Wang M."/>
            <person name="Zifcakova L."/>
            <person name="Wipf D."/>
            <person name="Zambonelli A."/>
            <person name="Paolocci F."/>
            <person name="Nowrousian M."/>
            <person name="Ottonello S."/>
            <person name="Baldrian P."/>
            <person name="Spatafora J.W."/>
            <person name="Henrissat B."/>
            <person name="Nagy L.G."/>
            <person name="Aury J.M."/>
            <person name="Wincker P."/>
            <person name="Grigoriev I.V."/>
            <person name="Bonfante P."/>
            <person name="Martin F.M."/>
        </authorList>
    </citation>
    <scope>NUCLEOTIDE SEQUENCE [LARGE SCALE GENOMIC DNA]</scope>
    <source>
        <strain evidence="1 2">120613-1</strain>
    </source>
</reference>
<gene>
    <name evidence="1" type="ORF">L873DRAFT_1798657</name>
</gene>
<dbReference type="AlphaFoldDB" id="A0A3N4K3C1"/>
<proteinExistence type="predicted"/>